<dbReference type="AlphaFoldDB" id="A0ABC8UL02"/>
<protein>
    <submittedName>
        <fullName evidence="2">Uncharacterized protein</fullName>
    </submittedName>
</protein>
<name>A0ABC8UL02_9AQUA</name>
<evidence type="ECO:0000256" key="1">
    <source>
        <dbReference type="SAM" id="MobiDB-lite"/>
    </source>
</evidence>
<dbReference type="Proteomes" id="UP001642360">
    <property type="component" value="Unassembled WGS sequence"/>
</dbReference>
<gene>
    <name evidence="2" type="ORF">ILEXP_LOCUS51837</name>
</gene>
<evidence type="ECO:0000313" key="3">
    <source>
        <dbReference type="Proteomes" id="UP001642360"/>
    </source>
</evidence>
<feature type="non-terminal residue" evidence="2">
    <location>
        <position position="1"/>
    </location>
</feature>
<dbReference type="EMBL" id="CAUOFW020008147">
    <property type="protein sequence ID" value="CAK9181736.1"/>
    <property type="molecule type" value="Genomic_DNA"/>
</dbReference>
<comment type="caution">
    <text evidence="2">The sequence shown here is derived from an EMBL/GenBank/DDBJ whole genome shotgun (WGS) entry which is preliminary data.</text>
</comment>
<keyword evidence="3" id="KW-1185">Reference proteome</keyword>
<sequence length="92" mass="10242">VSNFKPNTPPRPPAGKKEKENNRGKKNFAASLAAYILDKELDPVAATPRAESIFSLLREERLQRIARYKTRLALLIPPIVEQQLSNDTSAGN</sequence>
<proteinExistence type="predicted"/>
<accession>A0ABC8UL02</accession>
<evidence type="ECO:0000313" key="2">
    <source>
        <dbReference type="EMBL" id="CAK9181736.1"/>
    </source>
</evidence>
<dbReference type="PANTHER" id="PTHR37173:SF1">
    <property type="entry name" value="PROLINE-RICH FAMILY PROTEIN"/>
    <property type="match status" value="1"/>
</dbReference>
<reference evidence="2 3" key="1">
    <citation type="submission" date="2024-02" db="EMBL/GenBank/DDBJ databases">
        <authorList>
            <person name="Vignale AGUSTIN F."/>
            <person name="Sosa J E."/>
            <person name="Modenutti C."/>
        </authorList>
    </citation>
    <scope>NUCLEOTIDE SEQUENCE [LARGE SCALE GENOMIC DNA]</scope>
</reference>
<feature type="region of interest" description="Disordered" evidence="1">
    <location>
        <begin position="1"/>
        <end position="24"/>
    </location>
</feature>
<organism evidence="2 3">
    <name type="scientific">Ilex paraguariensis</name>
    <name type="common">yerba mate</name>
    <dbReference type="NCBI Taxonomy" id="185542"/>
    <lineage>
        <taxon>Eukaryota</taxon>
        <taxon>Viridiplantae</taxon>
        <taxon>Streptophyta</taxon>
        <taxon>Embryophyta</taxon>
        <taxon>Tracheophyta</taxon>
        <taxon>Spermatophyta</taxon>
        <taxon>Magnoliopsida</taxon>
        <taxon>eudicotyledons</taxon>
        <taxon>Gunneridae</taxon>
        <taxon>Pentapetalae</taxon>
        <taxon>asterids</taxon>
        <taxon>campanulids</taxon>
        <taxon>Aquifoliales</taxon>
        <taxon>Aquifoliaceae</taxon>
        <taxon>Ilex</taxon>
    </lineage>
</organism>
<dbReference type="PANTHER" id="PTHR37173">
    <property type="entry name" value="HYDROXYPROLINE-RICH GLYCOPROTEIN FAMILY PROTEIN"/>
    <property type="match status" value="1"/>
</dbReference>